<dbReference type="GO" id="GO:0015093">
    <property type="term" value="F:ferrous iron transmembrane transporter activity"/>
    <property type="evidence" value="ECO:0007669"/>
    <property type="project" value="TreeGrafter"/>
</dbReference>
<evidence type="ECO:0000313" key="7">
    <source>
        <dbReference type="EMBL" id="AFZ35020.1"/>
    </source>
</evidence>
<dbReference type="PANTHER" id="PTHR31632">
    <property type="entry name" value="IRON TRANSPORTER FTH1"/>
    <property type="match status" value="1"/>
</dbReference>
<dbReference type="HOGENOM" id="CLU_077905_0_1_3"/>
<keyword evidence="3 6" id="KW-0812">Transmembrane</keyword>
<dbReference type="Proteomes" id="UP000010473">
    <property type="component" value="Chromosome"/>
</dbReference>
<dbReference type="eggNOG" id="COG0672">
    <property type="taxonomic scope" value="Bacteria"/>
</dbReference>
<feature type="transmembrane region" description="Helical" evidence="6">
    <location>
        <begin position="6"/>
        <end position="31"/>
    </location>
</feature>
<feature type="transmembrane region" description="Helical" evidence="6">
    <location>
        <begin position="190"/>
        <end position="211"/>
    </location>
</feature>
<comment type="similarity">
    <text evidence="2">Belongs to the oxidase-dependent Fe transporter (OFeT) (TC 9.A.10.1) family.</text>
</comment>
<evidence type="ECO:0000256" key="3">
    <source>
        <dbReference type="ARBA" id="ARBA00022692"/>
    </source>
</evidence>
<comment type="subcellular location">
    <subcellularLocation>
        <location evidence="1">Membrane</location>
        <topology evidence="1">Multi-pass membrane protein</topology>
    </subcellularLocation>
</comment>
<dbReference type="PANTHER" id="PTHR31632:SF2">
    <property type="entry name" value="PLASMA MEMBRANE IRON PERMEASE"/>
    <property type="match status" value="1"/>
</dbReference>
<dbReference type="STRING" id="111780.Sta7437_1453"/>
<dbReference type="KEGG" id="scs:Sta7437_1453"/>
<proteinExistence type="inferred from homology"/>
<gene>
    <name evidence="7" type="ordered locus">Sta7437_1453</name>
</gene>
<dbReference type="Pfam" id="PF03239">
    <property type="entry name" value="FTR1"/>
    <property type="match status" value="1"/>
</dbReference>
<protein>
    <submittedName>
        <fullName evidence="7">Iron permease FTR1</fullName>
    </submittedName>
</protein>
<feature type="transmembrane region" description="Helical" evidence="6">
    <location>
        <begin position="43"/>
        <end position="63"/>
    </location>
</feature>
<accession>K9XQX7</accession>
<sequence>MIDLTTALPTFVVTLREGFEAALVVGIVMACLQKAQQPQLYRWVYLGIGGGITASVAVGFFLAKTIQQMESVGGIYAPVIKESLAGIFGLVAIAMLSWMLLWMTQQAKSLKGEVEGVINQALNHQSAGKAIFLLIFIAVLREGFETVLFIVAKFQQQWTLPALGAIAGLTVATIMGILLFALGVKINIRLFFQIMGVFLLLIVGGLVLGVLKHLDATVALLSQLSTHNWCFADHESCILGAKIWDGTEFLPDQKFPGIILKSLFGYRQTLYLGQVIAYILFLVTVGGAYWQSLTNKPIFNSKKTTKLQN</sequence>
<keyword evidence="5 6" id="KW-0472">Membrane</keyword>
<feature type="transmembrane region" description="Helical" evidence="6">
    <location>
        <begin position="270"/>
        <end position="290"/>
    </location>
</feature>
<dbReference type="AlphaFoldDB" id="K9XQX7"/>
<evidence type="ECO:0000256" key="1">
    <source>
        <dbReference type="ARBA" id="ARBA00004141"/>
    </source>
</evidence>
<reference evidence="8" key="1">
    <citation type="journal article" date="2013" name="Proc. Natl. Acad. Sci. U.S.A.">
        <title>Improving the coverage of the cyanobacterial phylum using diversity-driven genome sequencing.</title>
        <authorList>
            <person name="Shih P.M."/>
            <person name="Wu D."/>
            <person name="Latifi A."/>
            <person name="Axen S.D."/>
            <person name="Fewer D.P."/>
            <person name="Talla E."/>
            <person name="Calteau A."/>
            <person name="Cai F."/>
            <person name="Tandeau de Marsac N."/>
            <person name="Rippka R."/>
            <person name="Herdman M."/>
            <person name="Sivonen K."/>
            <person name="Coursin T."/>
            <person name="Laurent T."/>
            <person name="Goodwin L."/>
            <person name="Nolan M."/>
            <person name="Davenport K.W."/>
            <person name="Han C.S."/>
            <person name="Rubin E.M."/>
            <person name="Eisen J.A."/>
            <person name="Woyke T."/>
            <person name="Gugger M."/>
            <person name="Kerfeld C.A."/>
        </authorList>
    </citation>
    <scope>NUCLEOTIDE SEQUENCE [LARGE SCALE GENOMIC DNA]</scope>
    <source>
        <strain evidence="8">ATCC 29371 / PCC 7437</strain>
    </source>
</reference>
<evidence type="ECO:0000256" key="4">
    <source>
        <dbReference type="ARBA" id="ARBA00022989"/>
    </source>
</evidence>
<feature type="transmembrane region" description="Helical" evidence="6">
    <location>
        <begin position="158"/>
        <end position="183"/>
    </location>
</feature>
<dbReference type="PATRIC" id="fig|111780.3.peg.1514"/>
<evidence type="ECO:0000256" key="5">
    <source>
        <dbReference type="ARBA" id="ARBA00023136"/>
    </source>
</evidence>
<dbReference type="GO" id="GO:0033573">
    <property type="term" value="C:high-affinity iron permease complex"/>
    <property type="evidence" value="ECO:0007669"/>
    <property type="project" value="InterPro"/>
</dbReference>
<keyword evidence="8" id="KW-1185">Reference proteome</keyword>
<organism evidence="7 8">
    <name type="scientific">Stanieria cyanosphaera (strain ATCC 29371 / PCC 7437)</name>
    <dbReference type="NCBI Taxonomy" id="111780"/>
    <lineage>
        <taxon>Bacteria</taxon>
        <taxon>Bacillati</taxon>
        <taxon>Cyanobacteriota</taxon>
        <taxon>Cyanophyceae</taxon>
        <taxon>Pleurocapsales</taxon>
        <taxon>Dermocarpellaceae</taxon>
        <taxon>Stanieria</taxon>
    </lineage>
</organism>
<feature type="transmembrane region" description="Helical" evidence="6">
    <location>
        <begin position="130"/>
        <end position="152"/>
    </location>
</feature>
<keyword evidence="4 6" id="KW-1133">Transmembrane helix</keyword>
<name>K9XQX7_STAC7</name>
<evidence type="ECO:0000313" key="8">
    <source>
        <dbReference type="Proteomes" id="UP000010473"/>
    </source>
</evidence>
<evidence type="ECO:0000256" key="6">
    <source>
        <dbReference type="SAM" id="Phobius"/>
    </source>
</evidence>
<dbReference type="EMBL" id="CP003653">
    <property type="protein sequence ID" value="AFZ35020.1"/>
    <property type="molecule type" value="Genomic_DNA"/>
</dbReference>
<feature type="transmembrane region" description="Helical" evidence="6">
    <location>
        <begin position="83"/>
        <end position="102"/>
    </location>
</feature>
<dbReference type="InterPro" id="IPR004923">
    <property type="entry name" value="FTR1/Fip1/EfeU"/>
</dbReference>
<evidence type="ECO:0000256" key="2">
    <source>
        <dbReference type="ARBA" id="ARBA00008333"/>
    </source>
</evidence>